<organism evidence="2 3">
    <name type="scientific">Gossypium hirsutum</name>
    <name type="common">Upland cotton</name>
    <name type="synonym">Gossypium mexicanum</name>
    <dbReference type="NCBI Taxonomy" id="3635"/>
    <lineage>
        <taxon>Eukaryota</taxon>
        <taxon>Viridiplantae</taxon>
        <taxon>Streptophyta</taxon>
        <taxon>Embryophyta</taxon>
        <taxon>Tracheophyta</taxon>
        <taxon>Spermatophyta</taxon>
        <taxon>Magnoliopsida</taxon>
        <taxon>eudicotyledons</taxon>
        <taxon>Gunneridae</taxon>
        <taxon>Pentapetalae</taxon>
        <taxon>rosids</taxon>
        <taxon>malvids</taxon>
        <taxon>Malvales</taxon>
        <taxon>Malvaceae</taxon>
        <taxon>Malvoideae</taxon>
        <taxon>Gossypium</taxon>
    </lineage>
</organism>
<reference evidence="2" key="1">
    <citation type="journal article" date="2020" name="Nat. Genet.">
        <title>Genomic diversifications of five Gossypium allopolyploid species and their impact on cotton improvement.</title>
        <authorList>
            <person name="Chen Z.J."/>
            <person name="Sreedasyam A."/>
            <person name="Ando A."/>
            <person name="Song Q."/>
            <person name="De Santiago L.M."/>
            <person name="Hulse-Kemp A.M."/>
            <person name="Ding M."/>
            <person name="Ye W."/>
            <person name="Kirkbride R.C."/>
            <person name="Jenkins J."/>
            <person name="Plott C."/>
            <person name="Lovell J."/>
            <person name="Lin Y.M."/>
            <person name="Vaughn R."/>
            <person name="Liu B."/>
            <person name="Simpson S."/>
            <person name="Scheffler B.E."/>
            <person name="Wen L."/>
            <person name="Saski C.A."/>
            <person name="Grover C.E."/>
            <person name="Hu G."/>
            <person name="Conover J.L."/>
            <person name="Carlson J.W."/>
            <person name="Shu S."/>
            <person name="Boston L.B."/>
            <person name="Williams M."/>
            <person name="Peterson D.G."/>
            <person name="McGee K."/>
            <person name="Jones D.C."/>
            <person name="Wendel J.F."/>
            <person name="Stelly D.M."/>
            <person name="Grimwood J."/>
            <person name="Schmutz J."/>
        </authorList>
    </citation>
    <scope>NUCLEOTIDE SEQUENCE [LARGE SCALE GENOMIC DNA]</scope>
    <source>
        <strain evidence="2">cv. TM-1</strain>
    </source>
</reference>
<keyword evidence="2" id="KW-1185">Reference proteome</keyword>
<reference evidence="3" key="2">
    <citation type="submission" date="2025-08" db="UniProtKB">
        <authorList>
            <consortium name="RefSeq"/>
        </authorList>
    </citation>
    <scope>IDENTIFICATION</scope>
</reference>
<evidence type="ECO:0000256" key="1">
    <source>
        <dbReference type="SAM" id="MobiDB-lite"/>
    </source>
</evidence>
<dbReference type="RefSeq" id="XP_040965651.1">
    <property type="nucleotide sequence ID" value="XM_041109717.1"/>
</dbReference>
<proteinExistence type="predicted"/>
<protein>
    <submittedName>
        <fullName evidence="3">Uncharacterized protein</fullName>
    </submittedName>
</protein>
<accession>A0ABM3BF23</accession>
<name>A0ABM3BF23_GOSHI</name>
<sequence length="169" mass="19437">MIQFAYNLIIKSQENEKTRKFCQKILYEGDMEVEKELTKLCVSKNNELKENETNARAVIRSKNVKRSIIEELSSNDDHVVKVGDSKTSPILDPPCAKPKGVSNSRLKGHIEKRKSKASQFHKPRKRKQSTIREFLDVLIGSTLSYENFVILSMMMPVNNIYAYPCQNPM</sequence>
<dbReference type="GeneID" id="121225410"/>
<evidence type="ECO:0000313" key="2">
    <source>
        <dbReference type="Proteomes" id="UP000818029"/>
    </source>
</evidence>
<dbReference type="Proteomes" id="UP000818029">
    <property type="component" value="Chromosome D13"/>
</dbReference>
<gene>
    <name evidence="3" type="primary">LOC121225410</name>
</gene>
<evidence type="ECO:0000313" key="3">
    <source>
        <dbReference type="RefSeq" id="XP_040965651.1"/>
    </source>
</evidence>
<feature type="region of interest" description="Disordered" evidence="1">
    <location>
        <begin position="80"/>
        <end position="103"/>
    </location>
</feature>